<dbReference type="SMART" id="SM00471">
    <property type="entry name" value="HDc"/>
    <property type="match status" value="1"/>
</dbReference>
<reference evidence="4 5" key="1">
    <citation type="submission" date="2017-03" db="EMBL/GenBank/DDBJ databases">
        <title>Genome sequence of Clostridium oryzae DSM 28571.</title>
        <authorList>
            <person name="Poehlein A."/>
            <person name="Daniel R."/>
        </authorList>
    </citation>
    <scope>NUCLEOTIDE SEQUENCE [LARGE SCALE GENOMIC DNA]</scope>
    <source>
        <strain evidence="4 5">DSM 28571</strain>
    </source>
</reference>
<feature type="transmembrane region" description="Helical" evidence="2">
    <location>
        <begin position="364"/>
        <end position="382"/>
    </location>
</feature>
<feature type="compositionally biased region" description="Basic and acidic residues" evidence="1">
    <location>
        <begin position="681"/>
        <end position="697"/>
    </location>
</feature>
<protein>
    <submittedName>
        <fullName evidence="4">Ribonuclease Y</fullName>
    </submittedName>
</protein>
<feature type="transmembrane region" description="Helical" evidence="2">
    <location>
        <begin position="422"/>
        <end position="442"/>
    </location>
</feature>
<dbReference type="Gene3D" id="1.10.3210.10">
    <property type="entry name" value="Hypothetical protein af1432"/>
    <property type="match status" value="1"/>
</dbReference>
<dbReference type="Proteomes" id="UP000190080">
    <property type="component" value="Unassembled WGS sequence"/>
</dbReference>
<name>A0A1V4IHI7_9CLOT</name>
<keyword evidence="2" id="KW-0472">Membrane</keyword>
<keyword evidence="2" id="KW-1133">Transmembrane helix</keyword>
<evidence type="ECO:0000313" key="4">
    <source>
        <dbReference type="EMBL" id="OPJ59462.1"/>
    </source>
</evidence>
<dbReference type="InterPro" id="IPR003607">
    <property type="entry name" value="HD/PDEase_dom"/>
</dbReference>
<proteinExistence type="predicted"/>
<dbReference type="AlphaFoldDB" id="A0A1V4IHI7"/>
<evidence type="ECO:0000313" key="5">
    <source>
        <dbReference type="Proteomes" id="UP000190080"/>
    </source>
</evidence>
<feature type="transmembrane region" description="Helical" evidence="2">
    <location>
        <begin position="388"/>
        <end position="410"/>
    </location>
</feature>
<dbReference type="PANTHER" id="PTHR36442:SF1">
    <property type="entry name" value="CYCLIC-DI-AMP PHOSPHODIESTERASE PGPH"/>
    <property type="match status" value="1"/>
</dbReference>
<dbReference type="InterPro" id="IPR006674">
    <property type="entry name" value="HD_domain"/>
</dbReference>
<dbReference type="RefSeq" id="WP_079426509.1">
    <property type="nucleotide sequence ID" value="NZ_MZGV01000044.1"/>
</dbReference>
<feature type="transmembrane region" description="Helical" evidence="2">
    <location>
        <begin position="20"/>
        <end position="39"/>
    </location>
</feature>
<dbReference type="EMBL" id="MZGV01000044">
    <property type="protein sequence ID" value="OPJ59462.1"/>
    <property type="molecule type" value="Genomic_DNA"/>
</dbReference>
<feature type="transmembrane region" description="Helical" evidence="2">
    <location>
        <begin position="265"/>
        <end position="287"/>
    </location>
</feature>
<dbReference type="Pfam" id="PF01966">
    <property type="entry name" value="HD"/>
    <property type="match status" value="1"/>
</dbReference>
<keyword evidence="2" id="KW-0812">Transmembrane</keyword>
<dbReference type="Pfam" id="PF07697">
    <property type="entry name" value="7TMR-HDED"/>
    <property type="match status" value="1"/>
</dbReference>
<organism evidence="4 5">
    <name type="scientific">Clostridium oryzae</name>
    <dbReference type="NCBI Taxonomy" id="1450648"/>
    <lineage>
        <taxon>Bacteria</taxon>
        <taxon>Bacillati</taxon>
        <taxon>Bacillota</taxon>
        <taxon>Clostridia</taxon>
        <taxon>Eubacteriales</taxon>
        <taxon>Clostridiaceae</taxon>
        <taxon>Clostridium</taxon>
    </lineage>
</organism>
<accession>A0A1V4IHI7</accession>
<sequence length="703" mass="79145">MKKKKNKTSIRLGKVKKALIFLITFIIMYVTIMTSTSVISRKYSLRVGSIAKFDIKAPREIIDEDSTNDLKKQAEDNVASQYSKLNDVKSTSIDNVTVLFKQVQELRDSDYNLKTKREKLKSETDIDISNEDYEALLKLNKNSADNLKETIINVIGEIYDGSRIENTVDSLKKAQESVVTKFNVSNLSSKLRELGVNICYTQIKPNFVMDEKKTEELKEEASKDVEPVVIKKDQIIVKNGEPVTSEQIKILQKLGLLNNKSNFQWNLYLSLAAIVLLILALQWQYIYKTQKDVFYDYRKLILINLLNCLSVILARAFGVASPYIIPFACIPMLLTILINSKVSLIVTMLNIVLISSATQFNVEITILALLNGILGALIIKKMQTRNDIIFSTVLIMIVVSISTFSVGMLLSNNVIEILKRTGLTCVGTVMSGVFTVGLLPIFESTFGMVTVLKLLELANPNQPLLKKLLLEAPGTYHHSIIVGNLAELAADQIGANAALARVASYYHDIGKIRRPIFFKENQMGGENPHNKITPNLSALIITSHVKDGFELGKSENLPQSILDIIEQHHGTSLVKYFYITMKNSSENPDEILEEDFRYPGPIPATKEAAIVMLADSVEAAVRSINAPSKEKIENMVDNIFKDKVNDNQLIDCDLNFREIDIIKRTFLKALDGMYHQRIEYPTEKKEETDEMKEEKETQNAISK</sequence>
<feature type="transmembrane region" description="Helical" evidence="2">
    <location>
        <begin position="299"/>
        <end position="317"/>
    </location>
</feature>
<feature type="transmembrane region" description="Helical" evidence="2">
    <location>
        <begin position="323"/>
        <end position="352"/>
    </location>
</feature>
<dbReference type="InterPro" id="IPR052722">
    <property type="entry name" value="PgpH_phosphodiesterase"/>
</dbReference>
<dbReference type="STRING" id="1450648.CLORY_33040"/>
<feature type="domain" description="HD/PDEase" evidence="3">
    <location>
        <begin position="471"/>
        <end position="629"/>
    </location>
</feature>
<dbReference type="SUPFAM" id="SSF109604">
    <property type="entry name" value="HD-domain/PDEase-like"/>
    <property type="match status" value="1"/>
</dbReference>
<feature type="region of interest" description="Disordered" evidence="1">
    <location>
        <begin position="681"/>
        <end position="703"/>
    </location>
</feature>
<dbReference type="OrthoDB" id="9806952at2"/>
<comment type="caution">
    <text evidence="4">The sequence shown here is derived from an EMBL/GenBank/DDBJ whole genome shotgun (WGS) entry which is preliminary data.</text>
</comment>
<dbReference type="InterPro" id="IPR011621">
    <property type="entry name" value="Metal-dep_PHydrolase_7TM_intra"/>
</dbReference>
<dbReference type="CDD" id="cd00077">
    <property type="entry name" value="HDc"/>
    <property type="match status" value="1"/>
</dbReference>
<evidence type="ECO:0000256" key="2">
    <source>
        <dbReference type="SAM" id="Phobius"/>
    </source>
</evidence>
<keyword evidence="5" id="KW-1185">Reference proteome</keyword>
<dbReference type="InterPro" id="IPR006675">
    <property type="entry name" value="HDIG_dom"/>
</dbReference>
<evidence type="ECO:0000256" key="1">
    <source>
        <dbReference type="SAM" id="MobiDB-lite"/>
    </source>
</evidence>
<dbReference type="PANTHER" id="PTHR36442">
    <property type="entry name" value="CYCLIC-DI-AMP PHOSPHODIESTERASE PGPH"/>
    <property type="match status" value="1"/>
</dbReference>
<dbReference type="NCBIfam" id="TIGR00277">
    <property type="entry name" value="HDIG"/>
    <property type="match status" value="1"/>
</dbReference>
<gene>
    <name evidence="4" type="primary">rny_2</name>
    <name evidence="4" type="ORF">CLORY_33040</name>
</gene>
<dbReference type="InterPro" id="IPR011624">
    <property type="entry name" value="Metal-dep_PHydrolase_7TM_extra"/>
</dbReference>
<evidence type="ECO:0000259" key="3">
    <source>
        <dbReference type="SMART" id="SM00471"/>
    </source>
</evidence>
<dbReference type="Pfam" id="PF07698">
    <property type="entry name" value="7TM-7TMR_HD"/>
    <property type="match status" value="1"/>
</dbReference>